<dbReference type="EMBL" id="VIGI01000001">
    <property type="protein sequence ID" value="KAB8304245.1"/>
    <property type="molecule type" value="Genomic_DNA"/>
</dbReference>
<reference evidence="2 3" key="1">
    <citation type="submission" date="2019-06" db="EMBL/GenBank/DDBJ databases">
        <title>Genome Sequence of the Brown Rot Fungal Pathogen Monilinia laxa.</title>
        <authorList>
            <person name="De Miccolis Angelini R.M."/>
            <person name="Landi L."/>
            <person name="Abate D."/>
            <person name="Pollastro S."/>
            <person name="Romanazzi G."/>
            <person name="Faretra F."/>
        </authorList>
    </citation>
    <scope>NUCLEOTIDE SEQUENCE [LARGE SCALE GENOMIC DNA]</scope>
    <source>
        <strain evidence="2 3">Mlax316</strain>
    </source>
</reference>
<proteinExistence type="predicted"/>
<evidence type="ECO:0000313" key="2">
    <source>
        <dbReference type="EMBL" id="KAB8304245.1"/>
    </source>
</evidence>
<sequence length="233" mass="27510">MACGQQRNVNIGFRRWAMDGLFTYDSNTPAPSVLYACKESRDESLKYYNLYFGTSFKNTRLSIEAHPRIPCNFKADTICLDLNFKRGWSQHYEDFIMKVATTDMRSLAFNIDHFINYDPVRCDFDVDWFKIFRIVNAYEGPGSVLQEIVLYHNTEENPKLQPVGSEFVELDWSAMDPDCEKMQQLQSVQRDLLRDFPKWWQVSPLLQELSSPSKLWEEIQLKVKLMDIRVDYR</sequence>
<keyword evidence="3" id="KW-1185">Reference proteome</keyword>
<gene>
    <name evidence="2" type="ORF">EYC80_003662</name>
</gene>
<name>A0A5N6KKN0_MONLA</name>
<dbReference type="Proteomes" id="UP000326757">
    <property type="component" value="Unassembled WGS sequence"/>
</dbReference>
<evidence type="ECO:0000313" key="3">
    <source>
        <dbReference type="Proteomes" id="UP000326757"/>
    </source>
</evidence>
<dbReference type="OrthoDB" id="3561020at2759"/>
<dbReference type="Pfam" id="PF20150">
    <property type="entry name" value="2EXR"/>
    <property type="match status" value="1"/>
</dbReference>
<protein>
    <recommendedName>
        <fullName evidence="1">2EXR domain-containing protein</fullName>
    </recommendedName>
</protein>
<dbReference type="AlphaFoldDB" id="A0A5N6KKN0"/>
<dbReference type="InterPro" id="IPR045518">
    <property type="entry name" value="2EXR"/>
</dbReference>
<comment type="caution">
    <text evidence="2">The sequence shown here is derived from an EMBL/GenBank/DDBJ whole genome shotgun (WGS) entry which is preliminary data.</text>
</comment>
<evidence type="ECO:0000259" key="1">
    <source>
        <dbReference type="Pfam" id="PF20150"/>
    </source>
</evidence>
<feature type="domain" description="2EXR" evidence="1">
    <location>
        <begin position="3"/>
        <end position="78"/>
    </location>
</feature>
<accession>A0A5N6KKN0</accession>
<organism evidence="2 3">
    <name type="scientific">Monilinia laxa</name>
    <name type="common">Brown rot fungus</name>
    <name type="synonym">Sclerotinia laxa</name>
    <dbReference type="NCBI Taxonomy" id="61186"/>
    <lineage>
        <taxon>Eukaryota</taxon>
        <taxon>Fungi</taxon>
        <taxon>Dikarya</taxon>
        <taxon>Ascomycota</taxon>
        <taxon>Pezizomycotina</taxon>
        <taxon>Leotiomycetes</taxon>
        <taxon>Helotiales</taxon>
        <taxon>Sclerotiniaceae</taxon>
        <taxon>Monilinia</taxon>
    </lineage>
</organism>